<sequence>MDLVKERGTMQSLYHWLASAQDTISQLLSYYHAKGKRMMLWGAGNRGCAFLQYYDPQAEYLSGVYDMYPPKQGTVLATGHRVYAPEALMCDVIFVLSNNVEQFVRLYVKKHARPEKVIDIGDVIFGRLPLQKIIHEEKMKLSAARQEKICGLVIMYQPSSQNFSYAKQYAAELDHLVLFDNSPESHKNLFDLEDFPKNTVYEWNQGENIGLGEPINCLVKRLDGTGYGWIMTFDQDSLPARNMIGGMRRFIDSMQCTEDVAVVSPRLVLDEEEERTIKAAGFPFCLHTSYIAQSGMLQRIRSIRAIGGYDRNLFIDSVDIDFVVRCMLQGYQTLRLNDCCLYHQIDDTDSKDINVKGHIYHTNKYGPLRYYYQYRNALYCKDKFHGSAYEFIWDEVLDGLDRAMMLEKQADKITSMVKRAKLDFAAHVMGKYRG</sequence>
<dbReference type="EMBL" id="VUNL01000007">
    <property type="protein sequence ID" value="MSV25037.1"/>
    <property type="molecule type" value="Genomic_DNA"/>
</dbReference>
<dbReference type="Gene3D" id="3.90.550.10">
    <property type="entry name" value="Spore Coat Polysaccharide Biosynthesis Protein SpsA, Chain A"/>
    <property type="match status" value="1"/>
</dbReference>
<accession>A0A6I2UUZ8</accession>
<name>A0A6I2UUZ8_9FIRM</name>
<dbReference type="SUPFAM" id="SSF53448">
    <property type="entry name" value="Nucleotide-diphospho-sugar transferases"/>
    <property type="match status" value="1"/>
</dbReference>
<dbReference type="Gene3D" id="3.40.50.720">
    <property type="entry name" value="NAD(P)-binding Rossmann-like Domain"/>
    <property type="match status" value="1"/>
</dbReference>
<dbReference type="RefSeq" id="WP_154620811.1">
    <property type="nucleotide sequence ID" value="NZ_VUNL01000007.1"/>
</dbReference>
<evidence type="ECO:0000313" key="1">
    <source>
        <dbReference type="EMBL" id="MSV25037.1"/>
    </source>
</evidence>
<evidence type="ECO:0000313" key="2">
    <source>
        <dbReference type="Proteomes" id="UP000430222"/>
    </source>
</evidence>
<dbReference type="AlphaFoldDB" id="A0A6I2UUZ8"/>
<proteinExistence type="predicted"/>
<gene>
    <name evidence="1" type="ORF">FYJ78_07540</name>
</gene>
<reference evidence="1 2" key="1">
    <citation type="submission" date="2019-08" db="EMBL/GenBank/DDBJ databases">
        <title>In-depth cultivation of the pig gut microbiome towards novel bacterial diversity and tailored functional studies.</title>
        <authorList>
            <person name="Wylensek D."/>
            <person name="Hitch T.C.A."/>
            <person name="Clavel T."/>
        </authorList>
    </citation>
    <scope>NUCLEOTIDE SEQUENCE [LARGE SCALE GENOMIC DNA]</scope>
    <source>
        <strain evidence="2">WCA-380-WT-3B3</strain>
    </source>
</reference>
<dbReference type="InterPro" id="IPR029044">
    <property type="entry name" value="Nucleotide-diphossugar_trans"/>
</dbReference>
<organism evidence="1 2">
    <name type="scientific">Selenomonas montiformis</name>
    <dbReference type="NCBI Taxonomy" id="2652285"/>
    <lineage>
        <taxon>Bacteria</taxon>
        <taxon>Bacillati</taxon>
        <taxon>Bacillota</taxon>
        <taxon>Negativicutes</taxon>
        <taxon>Selenomonadales</taxon>
        <taxon>Selenomonadaceae</taxon>
        <taxon>Selenomonas</taxon>
    </lineage>
</organism>
<keyword evidence="2" id="KW-1185">Reference proteome</keyword>
<dbReference type="Proteomes" id="UP000430222">
    <property type="component" value="Unassembled WGS sequence"/>
</dbReference>
<comment type="caution">
    <text evidence="1">The sequence shown here is derived from an EMBL/GenBank/DDBJ whole genome shotgun (WGS) entry which is preliminary data.</text>
</comment>
<evidence type="ECO:0008006" key="3">
    <source>
        <dbReference type="Google" id="ProtNLM"/>
    </source>
</evidence>
<protein>
    <recommendedName>
        <fullName evidence="3">Glycosyltransferase 2-like domain-containing protein</fullName>
    </recommendedName>
</protein>